<keyword evidence="3" id="KW-0479">Metal-binding</keyword>
<evidence type="ECO:0000256" key="2">
    <source>
        <dbReference type="ARBA" id="ARBA00022642"/>
    </source>
</evidence>
<dbReference type="InterPro" id="IPR000868">
    <property type="entry name" value="Isochorismatase-like_dom"/>
</dbReference>
<dbReference type="Proteomes" id="UP000064243">
    <property type="component" value="Unassembled WGS sequence"/>
</dbReference>
<evidence type="ECO:0000256" key="7">
    <source>
        <dbReference type="ARBA" id="ARBA00043224"/>
    </source>
</evidence>
<evidence type="ECO:0000256" key="5">
    <source>
        <dbReference type="ARBA" id="ARBA00037900"/>
    </source>
</evidence>
<evidence type="ECO:0000256" key="6">
    <source>
        <dbReference type="ARBA" id="ARBA00039017"/>
    </source>
</evidence>
<sequence length="204" mass="22006">MNAATKSSELERCQLQPGDVLLVTDIQNDFLPGGTLAVAGGDEVVPVLNRYIDAFQAQGLPVYATRDWHPLRHCSFHAQGGPWPVHCVAGTHGADFAAVLTLPPDTTVISKATSRDREAYSSFQGTNLDSRLREAGIRRLFIGGLTTDYCVLNTVRDARRLGYDVFVLADAIRAVDVRPGDGQRAEAEMASLGARRITLDGLAA</sequence>
<dbReference type="EC" id="3.5.1.19" evidence="6"/>
<dbReference type="RefSeq" id="WP_059757790.1">
    <property type="nucleotide sequence ID" value="NZ_LDUG01000039.1"/>
</dbReference>
<dbReference type="Pfam" id="PF00857">
    <property type="entry name" value="Isochorismatase"/>
    <property type="match status" value="1"/>
</dbReference>
<dbReference type="GO" id="GO:0008936">
    <property type="term" value="F:nicotinamidase activity"/>
    <property type="evidence" value="ECO:0007669"/>
    <property type="project" value="UniProtKB-EC"/>
</dbReference>
<dbReference type="InterPro" id="IPR052347">
    <property type="entry name" value="Isochorismatase_Nicotinamidase"/>
</dbReference>
<name>A0A106BKD5_THIDE</name>
<dbReference type="GO" id="GO:0046872">
    <property type="term" value="F:metal ion binding"/>
    <property type="evidence" value="ECO:0007669"/>
    <property type="project" value="UniProtKB-KW"/>
</dbReference>
<dbReference type="PATRIC" id="fig|36861.3.peg.2512"/>
<keyword evidence="10" id="KW-1185">Reference proteome</keyword>
<dbReference type="AlphaFoldDB" id="A0A106BKD5"/>
<evidence type="ECO:0000259" key="8">
    <source>
        <dbReference type="Pfam" id="PF00857"/>
    </source>
</evidence>
<evidence type="ECO:0000313" key="10">
    <source>
        <dbReference type="Proteomes" id="UP000064243"/>
    </source>
</evidence>
<keyword evidence="4" id="KW-0378">Hydrolase</keyword>
<comment type="similarity">
    <text evidence="1">Belongs to the isochorismatase family.</text>
</comment>
<accession>A0A106BKD5</accession>
<evidence type="ECO:0000256" key="1">
    <source>
        <dbReference type="ARBA" id="ARBA00006336"/>
    </source>
</evidence>
<reference evidence="9 10" key="1">
    <citation type="journal article" date="2015" name="Appl. Environ. Microbiol.">
        <title>Aerobic and Anaerobic Thiosulfate Oxidation by a Cold-Adapted, Subglacial Chemoautotroph.</title>
        <authorList>
            <person name="Harrold Z.R."/>
            <person name="Skidmore M.L."/>
            <person name="Hamilton T.L."/>
            <person name="Desch L."/>
            <person name="Amada K."/>
            <person name="van Gelder W."/>
            <person name="Glover K."/>
            <person name="Roden E.E."/>
            <person name="Boyd E.S."/>
        </authorList>
    </citation>
    <scope>NUCLEOTIDE SEQUENCE [LARGE SCALE GENOMIC DNA]</scope>
    <source>
        <strain evidence="9 10">RG</strain>
    </source>
</reference>
<dbReference type="GO" id="GO:0019363">
    <property type="term" value="P:pyridine nucleotide biosynthetic process"/>
    <property type="evidence" value="ECO:0007669"/>
    <property type="project" value="UniProtKB-KW"/>
</dbReference>
<gene>
    <name evidence="9" type="ORF">ABW22_13605</name>
</gene>
<dbReference type="Gene3D" id="3.40.50.850">
    <property type="entry name" value="Isochorismatase-like"/>
    <property type="match status" value="1"/>
</dbReference>
<evidence type="ECO:0000256" key="4">
    <source>
        <dbReference type="ARBA" id="ARBA00022801"/>
    </source>
</evidence>
<comment type="caution">
    <text evidence="9">The sequence shown here is derived from an EMBL/GenBank/DDBJ whole genome shotgun (WGS) entry which is preliminary data.</text>
</comment>
<protein>
    <recommendedName>
        <fullName evidence="6">nicotinamidase</fullName>
        <ecNumber evidence="6">3.5.1.19</ecNumber>
    </recommendedName>
    <alternativeName>
        <fullName evidence="7">Nicotinamide deamidase</fullName>
    </alternativeName>
</protein>
<feature type="domain" description="Isochorismatase-like" evidence="8">
    <location>
        <begin position="20"/>
        <end position="178"/>
    </location>
</feature>
<dbReference type="OrthoDB" id="9791276at2"/>
<dbReference type="EMBL" id="LDUG01000039">
    <property type="protein sequence ID" value="KVW93733.1"/>
    <property type="molecule type" value="Genomic_DNA"/>
</dbReference>
<proteinExistence type="inferred from homology"/>
<keyword evidence="2" id="KW-0662">Pyridine nucleotide biosynthesis</keyword>
<dbReference type="SUPFAM" id="SSF52499">
    <property type="entry name" value="Isochorismatase-like hydrolases"/>
    <property type="match status" value="1"/>
</dbReference>
<comment type="pathway">
    <text evidence="5">Cofactor biosynthesis; nicotinate biosynthesis; nicotinate from nicotinamide: step 1/1.</text>
</comment>
<organism evidence="9 10">
    <name type="scientific">Thiobacillus denitrificans</name>
    <dbReference type="NCBI Taxonomy" id="36861"/>
    <lineage>
        <taxon>Bacteria</taxon>
        <taxon>Pseudomonadati</taxon>
        <taxon>Pseudomonadota</taxon>
        <taxon>Betaproteobacteria</taxon>
        <taxon>Nitrosomonadales</taxon>
        <taxon>Thiobacillaceae</taxon>
        <taxon>Thiobacillus</taxon>
    </lineage>
</organism>
<dbReference type="InterPro" id="IPR036380">
    <property type="entry name" value="Isochorismatase-like_sf"/>
</dbReference>
<evidence type="ECO:0000313" key="9">
    <source>
        <dbReference type="EMBL" id="KVW93733.1"/>
    </source>
</evidence>
<evidence type="ECO:0000256" key="3">
    <source>
        <dbReference type="ARBA" id="ARBA00022723"/>
    </source>
</evidence>
<dbReference type="PANTHER" id="PTHR11080">
    <property type="entry name" value="PYRAZINAMIDASE/NICOTINAMIDASE"/>
    <property type="match status" value="1"/>
</dbReference>
<dbReference type="PANTHER" id="PTHR11080:SF2">
    <property type="entry name" value="LD05707P"/>
    <property type="match status" value="1"/>
</dbReference>